<evidence type="ECO:0000259" key="2">
    <source>
        <dbReference type="PROSITE" id="PS50090"/>
    </source>
</evidence>
<evidence type="ECO:0000256" key="1">
    <source>
        <dbReference type="SAM" id="MobiDB-lite"/>
    </source>
</evidence>
<dbReference type="EnsemblPlants" id="AUR62011390-RA">
    <property type="protein sequence ID" value="AUR62011390-RA:cds"/>
    <property type="gene ID" value="AUR62011390"/>
</dbReference>
<dbReference type="Proteomes" id="UP000596660">
    <property type="component" value="Unplaced"/>
</dbReference>
<feature type="compositionally biased region" description="Pro residues" evidence="1">
    <location>
        <begin position="27"/>
        <end position="44"/>
    </location>
</feature>
<reference evidence="3" key="1">
    <citation type="journal article" date="2017" name="Nature">
        <title>The genome of Chenopodium quinoa.</title>
        <authorList>
            <person name="Jarvis D.E."/>
            <person name="Ho Y.S."/>
            <person name="Lightfoot D.J."/>
            <person name="Schmoeckel S.M."/>
            <person name="Li B."/>
            <person name="Borm T.J.A."/>
            <person name="Ohyanagi H."/>
            <person name="Mineta K."/>
            <person name="Michell C.T."/>
            <person name="Saber N."/>
            <person name="Kharbatia N.M."/>
            <person name="Rupper R.R."/>
            <person name="Sharp A.R."/>
            <person name="Dally N."/>
            <person name="Boughton B.A."/>
            <person name="Woo Y.H."/>
            <person name="Gao G."/>
            <person name="Schijlen E.G.W.M."/>
            <person name="Guo X."/>
            <person name="Momin A.A."/>
            <person name="Negrao S."/>
            <person name="Al-Babili S."/>
            <person name="Gehring C."/>
            <person name="Roessner U."/>
            <person name="Jung C."/>
            <person name="Murphy K."/>
            <person name="Arold S.T."/>
            <person name="Gojobori T."/>
            <person name="van der Linden C.G."/>
            <person name="van Loo E.N."/>
            <person name="Jellen E.N."/>
            <person name="Maughan P.J."/>
            <person name="Tester M."/>
        </authorList>
    </citation>
    <scope>NUCLEOTIDE SEQUENCE [LARGE SCALE GENOMIC DNA]</scope>
    <source>
        <strain evidence="3">cv. PI 614886</strain>
    </source>
</reference>
<dbReference type="PANTHER" id="PTHR31307:SF49">
    <property type="entry name" value="ALCOHOL DEHYDROGENASE TRANSCRIPTION FACTOR MYB_SANT-LIKE FAMILY PROTEIN"/>
    <property type="match status" value="1"/>
</dbReference>
<accession>A0A803LDY4</accession>
<dbReference type="InterPro" id="IPR044822">
    <property type="entry name" value="Myb_DNA-bind_4"/>
</dbReference>
<protein>
    <recommendedName>
        <fullName evidence="2">Myb-like domain-containing protein</fullName>
    </recommendedName>
</protein>
<name>A0A803LDY4_CHEQI</name>
<sequence length="292" mass="32734">MASSSPPHQPPPFSDYLDPPLGIPLLLPAPPPPPPPPSRRLPPPCWTPDETSALIDAYRDKWYSLRRGNLRAAHWQDVADTIHRLCPHVSPPKTSVQCRHKMEKLRKRYRSELQRAKSIPHHRFSSSWIYFSKMDSMEKGNSGPASSAGNGFQEISNPNPNPRFGFNSSIQSRCNEFGSPPNQFDVGPRYSGSYGSNGGGGFSSGNGLGVMKMIKKKRSALGKKEGRREAGDNVAMAMVEAIRMLGEGYVRTEMTKMEMVRDSEKARMDIEMNRTRMMLEYHQSIVETFVRG</sequence>
<dbReference type="FunFam" id="1.10.10.60:FF:000152">
    <property type="entry name" value="Trihelix transcription factor ASIL2"/>
    <property type="match status" value="1"/>
</dbReference>
<feature type="domain" description="Myb-like" evidence="2">
    <location>
        <begin position="46"/>
        <end position="106"/>
    </location>
</feature>
<keyword evidence="4" id="KW-1185">Reference proteome</keyword>
<dbReference type="PROSITE" id="PS50090">
    <property type="entry name" value="MYB_LIKE"/>
    <property type="match status" value="1"/>
</dbReference>
<dbReference type="InterPro" id="IPR001005">
    <property type="entry name" value="SANT/Myb"/>
</dbReference>
<dbReference type="Gene3D" id="1.10.10.60">
    <property type="entry name" value="Homeodomain-like"/>
    <property type="match status" value="1"/>
</dbReference>
<dbReference type="Pfam" id="PF13837">
    <property type="entry name" value="Myb_DNA-bind_4"/>
    <property type="match status" value="1"/>
</dbReference>
<dbReference type="OMA" id="ENHINTN"/>
<dbReference type="PANTHER" id="PTHR31307">
    <property type="entry name" value="TRIHELIX TRANSCRIPTION FACTOR ASIL2"/>
    <property type="match status" value="1"/>
</dbReference>
<evidence type="ECO:0000313" key="3">
    <source>
        <dbReference type="EnsemblPlants" id="AUR62011390-RA:cds"/>
    </source>
</evidence>
<proteinExistence type="predicted"/>
<dbReference type="SMART" id="SM00595">
    <property type="entry name" value="MADF"/>
    <property type="match status" value="1"/>
</dbReference>
<reference evidence="3" key="2">
    <citation type="submission" date="2021-03" db="UniProtKB">
        <authorList>
            <consortium name="EnsemblPlants"/>
        </authorList>
    </citation>
    <scope>IDENTIFICATION</scope>
</reference>
<evidence type="ECO:0000313" key="4">
    <source>
        <dbReference type="Proteomes" id="UP000596660"/>
    </source>
</evidence>
<dbReference type="AlphaFoldDB" id="A0A803LDY4"/>
<dbReference type="InterPro" id="IPR044823">
    <property type="entry name" value="ASIL1/2-like"/>
</dbReference>
<dbReference type="Gramene" id="AUR62011390-RA">
    <property type="protein sequence ID" value="AUR62011390-RA:cds"/>
    <property type="gene ID" value="AUR62011390"/>
</dbReference>
<feature type="compositionally biased region" description="Low complexity" evidence="1">
    <location>
        <begin position="17"/>
        <end position="26"/>
    </location>
</feature>
<organism evidence="3 4">
    <name type="scientific">Chenopodium quinoa</name>
    <name type="common">Quinoa</name>
    <dbReference type="NCBI Taxonomy" id="63459"/>
    <lineage>
        <taxon>Eukaryota</taxon>
        <taxon>Viridiplantae</taxon>
        <taxon>Streptophyta</taxon>
        <taxon>Embryophyta</taxon>
        <taxon>Tracheophyta</taxon>
        <taxon>Spermatophyta</taxon>
        <taxon>Magnoliopsida</taxon>
        <taxon>eudicotyledons</taxon>
        <taxon>Gunneridae</taxon>
        <taxon>Pentapetalae</taxon>
        <taxon>Caryophyllales</taxon>
        <taxon>Chenopodiaceae</taxon>
        <taxon>Chenopodioideae</taxon>
        <taxon>Atripliceae</taxon>
        <taxon>Chenopodium</taxon>
    </lineage>
</organism>
<feature type="region of interest" description="Disordered" evidence="1">
    <location>
        <begin position="1"/>
        <end position="44"/>
    </location>
</feature>